<reference evidence="11 12" key="1">
    <citation type="journal article" date="2018" name="PLoS Genet.">
        <title>Population sequencing reveals clonal diversity and ancestral inbreeding in the grapevine cultivar Chardonnay.</title>
        <authorList>
            <person name="Roach M.J."/>
            <person name="Johnson D.L."/>
            <person name="Bohlmann J."/>
            <person name="van Vuuren H.J."/>
            <person name="Jones S.J."/>
            <person name="Pretorius I.S."/>
            <person name="Schmidt S.A."/>
            <person name="Borneman A.R."/>
        </authorList>
    </citation>
    <scope>NUCLEOTIDE SEQUENCE [LARGE SCALE GENOMIC DNA]</scope>
    <source>
        <strain evidence="12">cv. Chardonnay</strain>
        <tissue evidence="11">Leaf</tissue>
    </source>
</reference>
<evidence type="ECO:0000259" key="9">
    <source>
        <dbReference type="Pfam" id="PF05699"/>
    </source>
</evidence>
<gene>
    <name evidence="11" type="primary">NHX2_3</name>
    <name evidence="11" type="ORF">CK203_006891</name>
</gene>
<keyword evidence="4 6" id="KW-0472">Membrane</keyword>
<name>A0A438KCV1_VITVI</name>
<evidence type="ECO:0000256" key="2">
    <source>
        <dbReference type="ARBA" id="ARBA00022692"/>
    </source>
</evidence>
<evidence type="ECO:0000259" key="10">
    <source>
        <dbReference type="Pfam" id="PF14111"/>
    </source>
</evidence>
<comment type="subcellular location">
    <subcellularLocation>
        <location evidence="1">Membrane</location>
        <topology evidence="1">Multi-pass membrane protein</topology>
    </subcellularLocation>
</comment>
<evidence type="ECO:0000259" key="8">
    <source>
        <dbReference type="Pfam" id="PF04937"/>
    </source>
</evidence>
<dbReference type="Pfam" id="PF04937">
    <property type="entry name" value="DUF659"/>
    <property type="match status" value="1"/>
</dbReference>
<dbReference type="EMBL" id="QGNW01000010">
    <property type="protein sequence ID" value="RVX19043.1"/>
    <property type="molecule type" value="Genomic_DNA"/>
</dbReference>
<feature type="domain" description="HAT C-terminal dimerisation" evidence="9">
    <location>
        <begin position="449"/>
        <end position="514"/>
    </location>
</feature>
<dbReference type="InterPro" id="IPR025558">
    <property type="entry name" value="DUF4283"/>
</dbReference>
<dbReference type="PANTHER" id="PTHR32166:SF74">
    <property type="entry name" value="OS05G0256350 PROTEIN"/>
    <property type="match status" value="1"/>
</dbReference>
<feature type="transmembrane region" description="Helical" evidence="6">
    <location>
        <begin position="740"/>
        <end position="762"/>
    </location>
</feature>
<evidence type="ECO:0000256" key="1">
    <source>
        <dbReference type="ARBA" id="ARBA00004141"/>
    </source>
</evidence>
<evidence type="ECO:0000256" key="3">
    <source>
        <dbReference type="ARBA" id="ARBA00022989"/>
    </source>
</evidence>
<dbReference type="InterPro" id="IPR008906">
    <property type="entry name" value="HATC_C_dom"/>
</dbReference>
<dbReference type="Pfam" id="PF00999">
    <property type="entry name" value="Na_H_Exchanger"/>
    <property type="match status" value="1"/>
</dbReference>
<feature type="region of interest" description="Disordered" evidence="5">
    <location>
        <begin position="1"/>
        <end position="60"/>
    </location>
</feature>
<dbReference type="GO" id="GO:0016020">
    <property type="term" value="C:membrane"/>
    <property type="evidence" value="ECO:0007669"/>
    <property type="project" value="UniProtKB-SubCell"/>
</dbReference>
<protein>
    <submittedName>
        <fullName evidence="11">Sodium/hydrogen exchanger 2</fullName>
    </submittedName>
</protein>
<dbReference type="InterPro" id="IPR006153">
    <property type="entry name" value="Cation/H_exchanger_TM"/>
</dbReference>
<sequence length="1330" mass="148664">MGPTSMHESALSKTIGTLGSGSGSRSVSGGGEPIPRGPMDKFTTSQPRQTTLNSKWKQEERKEVSRKIGRFMYSKGLPFNTVNDPYWFPMIDVVANFGPGFKPPSMHELRTWILKEEVNDLSIIMEDHKKVWKQYGCSIMSDGWTDGKSRCLINFLVNSPASTWFMKSIDASDTIKNGELMFKYLDEVVEEIGEENVVQVITDNASNYDIGKLNVHATTLSRARQVVKFIYGHTWVLSLMRTFTKNHELLRPAITRFATTFLTLQSLCKQKQALIAMFPSEKWCSSTWVKKVEGVKTRSTVLFDPNFWPHVAFCIKTTVPLVSVLREVDSEERPAMGYNYELMDSAKEKIAFNYRGVERKYGLIWRKIDARWTPQLHRPLHVAGYYLNPQLRYGDKFSNADEVRKGLFECMDRMLDYQERLKVDIQFDSYDQTMGEFGSRIAIDSRTLRSPTSWWMCFRGSTPELQKFAIRVLSLTCSASGCERNWSTFESIHTKKRNKLEHQRLNALVYVRYNTRLRERSLQRKQNVDPILVEEIDSNDEWIAEKEDPLLPLDLCWLQDNELFSIDAIRAVSSNSQETETSSDHMVSSHSYKRKHNEVPSTNGGKGKEKELNLTPIDEDEDLHEMGIHDSGHFPTIDTLDEDDDDLEDEDLSVMQFFSKLDIGSFDIGDYLAIGAIFSATDSVCTLQVLNQDETPLLYSLVFGEGVVNDAASVVLFNAIQSFDLTHTNLRIALQFIGNFFYLFFTSTMLGVVAGLLSAYIIKTLYFGSGVSKGGKCWFAVESKTFEISIEVVRGKLRGTILERSKGFSSWIRFGEKSLSLLLEGVEAWCRGESNSGRLKVWEEGGRKFRLNCRSNEAGRFLLCSVRDVEAKKFCFVFPEGNGLVGGWFLLAKKLRALGVSIPIVRNSFQFDLSTGKVGSSVKGLENESGSFAEVVKRKTGELGDSLRVHLGEHELLCREEQLGRCLMGCFGGSPESIPLLPSLKRWAFESWLLKGDLRISRLGGALVLFEFQNKWEADMVLLRGSRQFKNRDFLLQRWGPEVGCTWKESLAKEVWVRVVGLPLHLWSKEVFKRIGECYGGFVVVDEETAFFSQLQWARILVKVSRKKWPGSLQVEAGNSSWELSLWWEASPRVMQAESSSWGSDVQVACGSGLKTADGVRGRPTVTLAAGSSVSGPGPKSGCWVSSKGASGPVLKGATGWAEGLSSLSPVVSGWGKELLAVGDAGSKVSSLDRLKLTDEALLDEASRYPLHLKLPILSLGLGVSSPSTPFLGPDVAVMGNGGVCSGMFGVAEGARSRVPLREERLEVFSACEGWNLSPWAAGGGAKGLS</sequence>
<accession>A0A438KCV1</accession>
<feature type="compositionally biased region" description="Gly residues" evidence="5">
    <location>
        <begin position="18"/>
        <end position="32"/>
    </location>
</feature>
<keyword evidence="2 6" id="KW-0812">Transmembrane</keyword>
<comment type="caution">
    <text evidence="11">The sequence shown here is derived from an EMBL/GenBank/DDBJ whole genome shotgun (WGS) entry which is preliminary data.</text>
</comment>
<organism evidence="11 12">
    <name type="scientific">Vitis vinifera</name>
    <name type="common">Grape</name>
    <dbReference type="NCBI Taxonomy" id="29760"/>
    <lineage>
        <taxon>Eukaryota</taxon>
        <taxon>Viridiplantae</taxon>
        <taxon>Streptophyta</taxon>
        <taxon>Embryophyta</taxon>
        <taxon>Tracheophyta</taxon>
        <taxon>Spermatophyta</taxon>
        <taxon>Magnoliopsida</taxon>
        <taxon>eudicotyledons</taxon>
        <taxon>Gunneridae</taxon>
        <taxon>Pentapetalae</taxon>
        <taxon>rosids</taxon>
        <taxon>Vitales</taxon>
        <taxon>Vitaceae</taxon>
        <taxon>Viteae</taxon>
        <taxon>Vitis</taxon>
    </lineage>
</organism>
<evidence type="ECO:0000256" key="4">
    <source>
        <dbReference type="ARBA" id="ARBA00023136"/>
    </source>
</evidence>
<feature type="compositionally biased region" description="Polar residues" evidence="5">
    <location>
        <begin position="574"/>
        <end position="590"/>
    </location>
</feature>
<feature type="compositionally biased region" description="Polar residues" evidence="5">
    <location>
        <begin position="42"/>
        <end position="55"/>
    </location>
</feature>
<feature type="domain" description="DUF659" evidence="8">
    <location>
        <begin position="104"/>
        <end position="209"/>
    </location>
</feature>
<evidence type="ECO:0000313" key="12">
    <source>
        <dbReference type="Proteomes" id="UP000288805"/>
    </source>
</evidence>
<evidence type="ECO:0000256" key="5">
    <source>
        <dbReference type="SAM" id="MobiDB-lite"/>
    </source>
</evidence>
<dbReference type="InterPro" id="IPR012337">
    <property type="entry name" value="RNaseH-like_sf"/>
</dbReference>
<dbReference type="Pfam" id="PF14111">
    <property type="entry name" value="DUF4283"/>
    <property type="match status" value="1"/>
</dbReference>
<proteinExistence type="predicted"/>
<evidence type="ECO:0000313" key="11">
    <source>
        <dbReference type="EMBL" id="RVX19043.1"/>
    </source>
</evidence>
<evidence type="ECO:0000256" key="6">
    <source>
        <dbReference type="SAM" id="Phobius"/>
    </source>
</evidence>
<dbReference type="GO" id="GO:1902600">
    <property type="term" value="P:proton transmembrane transport"/>
    <property type="evidence" value="ECO:0007669"/>
    <property type="project" value="InterPro"/>
</dbReference>
<feature type="domain" description="Cation/H+ exchanger transmembrane" evidence="7">
    <location>
        <begin position="664"/>
        <end position="765"/>
    </location>
</feature>
<dbReference type="Pfam" id="PF05699">
    <property type="entry name" value="Dimer_Tnp_hAT"/>
    <property type="match status" value="1"/>
</dbReference>
<keyword evidence="3 6" id="KW-1133">Transmembrane helix</keyword>
<dbReference type="Gene3D" id="6.10.140.1330">
    <property type="match status" value="1"/>
</dbReference>
<dbReference type="Proteomes" id="UP000288805">
    <property type="component" value="Unassembled WGS sequence"/>
</dbReference>
<feature type="transmembrane region" description="Helical" evidence="6">
    <location>
        <begin position="697"/>
        <end position="720"/>
    </location>
</feature>
<feature type="domain" description="DUF4283" evidence="10">
    <location>
        <begin position="960"/>
        <end position="1046"/>
    </location>
</feature>
<dbReference type="SUPFAM" id="SSF53098">
    <property type="entry name" value="Ribonuclease H-like"/>
    <property type="match status" value="1"/>
</dbReference>
<evidence type="ECO:0000259" key="7">
    <source>
        <dbReference type="Pfam" id="PF00999"/>
    </source>
</evidence>
<dbReference type="GO" id="GO:0046983">
    <property type="term" value="F:protein dimerization activity"/>
    <property type="evidence" value="ECO:0007669"/>
    <property type="project" value="InterPro"/>
</dbReference>
<feature type="region of interest" description="Disordered" evidence="5">
    <location>
        <begin position="574"/>
        <end position="612"/>
    </location>
</feature>
<dbReference type="InterPro" id="IPR007021">
    <property type="entry name" value="DUF659"/>
</dbReference>
<dbReference type="GO" id="GO:0015297">
    <property type="term" value="F:antiporter activity"/>
    <property type="evidence" value="ECO:0007669"/>
    <property type="project" value="InterPro"/>
</dbReference>
<dbReference type="PANTHER" id="PTHR32166">
    <property type="entry name" value="OSJNBA0013A04.12 PROTEIN"/>
    <property type="match status" value="1"/>
</dbReference>